<feature type="compositionally biased region" description="Basic and acidic residues" evidence="1">
    <location>
        <begin position="12"/>
        <end position="21"/>
    </location>
</feature>
<organism evidence="2 3">
    <name type="scientific">Microvirga terrae</name>
    <dbReference type="NCBI Taxonomy" id="2740529"/>
    <lineage>
        <taxon>Bacteria</taxon>
        <taxon>Pseudomonadati</taxon>
        <taxon>Pseudomonadota</taxon>
        <taxon>Alphaproteobacteria</taxon>
        <taxon>Hyphomicrobiales</taxon>
        <taxon>Methylobacteriaceae</taxon>
        <taxon>Microvirga</taxon>
    </lineage>
</organism>
<accession>A0ABY5RNJ5</accession>
<keyword evidence="3" id="KW-1185">Reference proteome</keyword>
<reference evidence="2" key="1">
    <citation type="submission" date="2022-08" db="EMBL/GenBank/DDBJ databases">
        <title>Microvirga terrae sp. nov., isolated from soil.</title>
        <authorList>
            <person name="Kim K.H."/>
            <person name="Seo Y.L."/>
            <person name="Kim J.M."/>
            <person name="Lee J.K."/>
            <person name="Han D.M."/>
            <person name="Jeon C.O."/>
        </authorList>
    </citation>
    <scope>NUCLEOTIDE SEQUENCE</scope>
    <source>
        <strain evidence="2">R24</strain>
    </source>
</reference>
<evidence type="ECO:0000313" key="2">
    <source>
        <dbReference type="EMBL" id="UVF17931.1"/>
    </source>
</evidence>
<sequence>MRLITASFAAEGSKRTYERGSTDSNMPMSLGIPSLTIPRVGASARAHSLDERIDTEPESNHGVKKTVLAVAGAQ</sequence>
<proteinExistence type="predicted"/>
<name>A0ABY5RNJ5_9HYPH</name>
<protein>
    <recommendedName>
        <fullName evidence="4">M20/M25/M40 family metallo-hydrolase</fullName>
    </recommendedName>
</protein>
<feature type="region of interest" description="Disordered" evidence="1">
    <location>
        <begin position="12"/>
        <end position="32"/>
    </location>
</feature>
<evidence type="ECO:0000313" key="3">
    <source>
        <dbReference type="Proteomes" id="UP001017257"/>
    </source>
</evidence>
<dbReference type="RefSeq" id="WP_173949189.1">
    <property type="nucleotide sequence ID" value="NZ_CP102845.1"/>
</dbReference>
<dbReference type="Proteomes" id="UP001017257">
    <property type="component" value="Chromosome"/>
</dbReference>
<evidence type="ECO:0008006" key="4">
    <source>
        <dbReference type="Google" id="ProtNLM"/>
    </source>
</evidence>
<gene>
    <name evidence="2" type="ORF">HPT29_015555</name>
</gene>
<evidence type="ECO:0000256" key="1">
    <source>
        <dbReference type="SAM" id="MobiDB-lite"/>
    </source>
</evidence>
<dbReference type="EMBL" id="CP102845">
    <property type="protein sequence ID" value="UVF17931.1"/>
    <property type="molecule type" value="Genomic_DNA"/>
</dbReference>